<dbReference type="EMBL" id="JASCZI010211526">
    <property type="protein sequence ID" value="MED6193791.1"/>
    <property type="molecule type" value="Genomic_DNA"/>
</dbReference>
<protein>
    <submittedName>
        <fullName evidence="1">Uncharacterized protein</fullName>
    </submittedName>
</protein>
<evidence type="ECO:0000313" key="2">
    <source>
        <dbReference type="Proteomes" id="UP001341840"/>
    </source>
</evidence>
<proteinExistence type="predicted"/>
<accession>A0ABU6X7I8</accession>
<dbReference type="Proteomes" id="UP001341840">
    <property type="component" value="Unassembled WGS sequence"/>
</dbReference>
<keyword evidence="2" id="KW-1185">Reference proteome</keyword>
<name>A0ABU6X7I8_9FABA</name>
<sequence>MAQPTLEEIVTTDRDIIVLIILRTFSETSTDCYFSCNWLWIMLLLSTQLFGDKTAAQVSVGWIPFMDQLDDLGKFNRGSTTLA</sequence>
<organism evidence="1 2">
    <name type="scientific">Stylosanthes scabra</name>
    <dbReference type="NCBI Taxonomy" id="79078"/>
    <lineage>
        <taxon>Eukaryota</taxon>
        <taxon>Viridiplantae</taxon>
        <taxon>Streptophyta</taxon>
        <taxon>Embryophyta</taxon>
        <taxon>Tracheophyta</taxon>
        <taxon>Spermatophyta</taxon>
        <taxon>Magnoliopsida</taxon>
        <taxon>eudicotyledons</taxon>
        <taxon>Gunneridae</taxon>
        <taxon>Pentapetalae</taxon>
        <taxon>rosids</taxon>
        <taxon>fabids</taxon>
        <taxon>Fabales</taxon>
        <taxon>Fabaceae</taxon>
        <taxon>Papilionoideae</taxon>
        <taxon>50 kb inversion clade</taxon>
        <taxon>dalbergioids sensu lato</taxon>
        <taxon>Dalbergieae</taxon>
        <taxon>Pterocarpus clade</taxon>
        <taxon>Stylosanthes</taxon>
    </lineage>
</organism>
<evidence type="ECO:0000313" key="1">
    <source>
        <dbReference type="EMBL" id="MED6193791.1"/>
    </source>
</evidence>
<gene>
    <name evidence="1" type="ORF">PIB30_022706</name>
</gene>
<comment type="caution">
    <text evidence="1">The sequence shown here is derived from an EMBL/GenBank/DDBJ whole genome shotgun (WGS) entry which is preliminary data.</text>
</comment>
<reference evidence="1 2" key="1">
    <citation type="journal article" date="2023" name="Plants (Basel)">
        <title>Bridging the Gap: Combining Genomics and Transcriptomics Approaches to Understand Stylosanthes scabra, an Orphan Legume from the Brazilian Caatinga.</title>
        <authorList>
            <person name="Ferreira-Neto J.R.C."/>
            <person name="da Silva M.D."/>
            <person name="Binneck E."/>
            <person name="de Melo N.F."/>
            <person name="da Silva R.H."/>
            <person name="de Melo A.L.T.M."/>
            <person name="Pandolfi V."/>
            <person name="Bustamante F.O."/>
            <person name="Brasileiro-Vidal A.C."/>
            <person name="Benko-Iseppon A.M."/>
        </authorList>
    </citation>
    <scope>NUCLEOTIDE SEQUENCE [LARGE SCALE GENOMIC DNA]</scope>
    <source>
        <tissue evidence="1">Leaves</tissue>
    </source>
</reference>